<name>A0A1A9VT01_GLOAU</name>
<protein>
    <recommendedName>
        <fullName evidence="4">Serine/threonine specific protein phosphatases domain-containing protein</fullName>
    </recommendedName>
</protein>
<dbReference type="InterPro" id="IPR006186">
    <property type="entry name" value="Ser/Thr-sp_prot-phosphatase"/>
</dbReference>
<keyword evidence="3" id="KW-0464">Manganese</keyword>
<proteinExistence type="predicted"/>
<dbReference type="GO" id="GO:0016787">
    <property type="term" value="F:hydrolase activity"/>
    <property type="evidence" value="ECO:0007669"/>
    <property type="project" value="InterPro"/>
</dbReference>
<evidence type="ECO:0000259" key="4">
    <source>
        <dbReference type="SMART" id="SM00156"/>
    </source>
</evidence>
<evidence type="ECO:0000256" key="3">
    <source>
        <dbReference type="ARBA" id="ARBA00023211"/>
    </source>
</evidence>
<dbReference type="EnsemblMetazoa" id="GAUT046490-RA">
    <property type="protein sequence ID" value="GAUT046490-PA"/>
    <property type="gene ID" value="GAUT046490"/>
</dbReference>
<accession>A0A1A9VT01</accession>
<comment type="cofactor">
    <cofactor evidence="1">
        <name>Mn(2+)</name>
        <dbReference type="ChEBI" id="CHEBI:29035"/>
    </cofactor>
</comment>
<reference evidence="5" key="1">
    <citation type="submission" date="2020-05" db="UniProtKB">
        <authorList>
            <consortium name="EnsemblMetazoa"/>
        </authorList>
    </citation>
    <scope>IDENTIFICATION</scope>
    <source>
        <strain evidence="5">TTRI</strain>
    </source>
</reference>
<evidence type="ECO:0000313" key="5">
    <source>
        <dbReference type="EnsemblMetazoa" id="GAUT046490-PA"/>
    </source>
</evidence>
<dbReference type="GO" id="GO:0046872">
    <property type="term" value="F:metal ion binding"/>
    <property type="evidence" value="ECO:0007669"/>
    <property type="project" value="UniProtKB-KW"/>
</dbReference>
<keyword evidence="2" id="KW-0479">Metal-binding</keyword>
<organism evidence="5 6">
    <name type="scientific">Glossina austeni</name>
    <name type="common">Savannah tsetse fly</name>
    <dbReference type="NCBI Taxonomy" id="7395"/>
    <lineage>
        <taxon>Eukaryota</taxon>
        <taxon>Metazoa</taxon>
        <taxon>Ecdysozoa</taxon>
        <taxon>Arthropoda</taxon>
        <taxon>Hexapoda</taxon>
        <taxon>Insecta</taxon>
        <taxon>Pterygota</taxon>
        <taxon>Neoptera</taxon>
        <taxon>Endopterygota</taxon>
        <taxon>Diptera</taxon>
        <taxon>Brachycera</taxon>
        <taxon>Muscomorpha</taxon>
        <taxon>Hippoboscoidea</taxon>
        <taxon>Glossinidae</taxon>
        <taxon>Glossina</taxon>
    </lineage>
</organism>
<feature type="domain" description="Serine/threonine specific protein phosphatases" evidence="4">
    <location>
        <begin position="3"/>
        <end position="225"/>
    </location>
</feature>
<dbReference type="AlphaFoldDB" id="A0A1A9VT01"/>
<dbReference type="PANTHER" id="PTHR45668:SF5">
    <property type="entry name" value="SERINE_THREONINE-PROTEIN PHOSPHATASE 5"/>
    <property type="match status" value="1"/>
</dbReference>
<dbReference type="InterPro" id="IPR029052">
    <property type="entry name" value="Metallo-depent_PP-like"/>
</dbReference>
<dbReference type="STRING" id="7395.A0A1A9VT01"/>
<dbReference type="PRINTS" id="PR00114">
    <property type="entry name" value="STPHPHTASE"/>
</dbReference>
<keyword evidence="6" id="KW-1185">Reference proteome</keyword>
<dbReference type="InterPro" id="IPR051134">
    <property type="entry name" value="PPP_phosphatase"/>
</dbReference>
<dbReference type="PANTHER" id="PTHR45668">
    <property type="entry name" value="SERINE/THREONINE-PROTEIN PHOSPHATASE 5-RELATED"/>
    <property type="match status" value="1"/>
</dbReference>
<evidence type="ECO:0000313" key="6">
    <source>
        <dbReference type="Proteomes" id="UP000078200"/>
    </source>
</evidence>
<dbReference type="SMART" id="SM00156">
    <property type="entry name" value="PP2Ac"/>
    <property type="match status" value="1"/>
</dbReference>
<dbReference type="SUPFAM" id="SSF56300">
    <property type="entry name" value="Metallo-dependent phosphatases"/>
    <property type="match status" value="1"/>
</dbReference>
<evidence type="ECO:0000256" key="2">
    <source>
        <dbReference type="ARBA" id="ARBA00022723"/>
    </source>
</evidence>
<dbReference type="VEuPathDB" id="VectorBase:GAUT046490"/>
<dbReference type="Proteomes" id="UP000078200">
    <property type="component" value="Unassembled WGS sequence"/>
</dbReference>
<sequence>MDFITEVLIFVLAFGNKMYLLNNLFVKFVVNAQFCDLTNIFNINGLPSSTNTYLFNGDSFSLECIYALLGFKLSSPPYFYLSGGHHESINMNQMYGLNGEVTAGHANTMANIRFTFHRTEQSTARRWHNVCVVQLLKIGLRNIITGVDIQSGADIKKPFCRHNNLQNIIRSEEAKVIGYEVTYNNKCISVLPALNYCDTMGNMDVFITIKSNDRTLNALKQIHKNSKEYPLRMYLHMDIIQCRFSWQTFTCMLAYKTKSCQVNALKNYKI</sequence>
<evidence type="ECO:0000256" key="1">
    <source>
        <dbReference type="ARBA" id="ARBA00001936"/>
    </source>
</evidence>
<dbReference type="Gene3D" id="3.60.21.10">
    <property type="match status" value="2"/>
</dbReference>